<name>A0A1X7V350_AMPQE</name>
<reference evidence="1" key="1">
    <citation type="submission" date="2017-05" db="UniProtKB">
        <authorList>
            <consortium name="EnsemblMetazoa"/>
        </authorList>
    </citation>
    <scope>IDENTIFICATION</scope>
</reference>
<organism evidence="1">
    <name type="scientific">Amphimedon queenslandica</name>
    <name type="common">Sponge</name>
    <dbReference type="NCBI Taxonomy" id="400682"/>
    <lineage>
        <taxon>Eukaryota</taxon>
        <taxon>Metazoa</taxon>
        <taxon>Porifera</taxon>
        <taxon>Demospongiae</taxon>
        <taxon>Heteroscleromorpha</taxon>
        <taxon>Haplosclerida</taxon>
        <taxon>Niphatidae</taxon>
        <taxon>Amphimedon</taxon>
    </lineage>
</organism>
<sequence>QSTRFNVKDNDSFSSLIVSLKLSNINCKPKDYKTKSIVQNDDCSCSLIVSFRHSSVKVKTSNPKKVMSSLLIKSLPTQIL</sequence>
<protein>
    <submittedName>
        <fullName evidence="1">Uncharacterized protein</fullName>
    </submittedName>
</protein>
<accession>A0A1X7V350</accession>
<evidence type="ECO:0000313" key="1">
    <source>
        <dbReference type="EnsemblMetazoa" id="Aqu2.1.34680_001"/>
    </source>
</evidence>
<proteinExistence type="predicted"/>
<dbReference type="InParanoid" id="A0A1X7V350"/>
<dbReference type="AlphaFoldDB" id="A0A1X7V350"/>
<dbReference type="EnsemblMetazoa" id="Aqu2.1.34680_001">
    <property type="protein sequence ID" value="Aqu2.1.34680_001"/>
    <property type="gene ID" value="Aqu2.1.34680"/>
</dbReference>